<evidence type="ECO:0000313" key="5">
    <source>
        <dbReference type="EMBL" id="THF57892.1"/>
    </source>
</evidence>
<dbReference type="RefSeq" id="WP_136356311.1">
    <property type="nucleotide sequence ID" value="NZ_SSNY01000004.1"/>
</dbReference>
<dbReference type="HAMAP" id="MF_00783">
    <property type="entry name" value="FlbT"/>
    <property type="match status" value="1"/>
</dbReference>
<sequence length="150" mass="16782">MTNTLKLSLKPNEKIYINGAVVRVDRKVSIELMNDVQFLLESHVLQPEDASTPLKQLYFIVQVMLMNPQGAADARDMFRRSLPLLLASYHNEQIRSTLKHVDQLVGEDHVFEALKAIRSLYGLERRLVAPDAGDGASEDMAARPLAVGAR</sequence>
<keyword evidence="3 4" id="KW-0694">RNA-binding</keyword>
<comment type="function">
    <text evidence="4">Has a post-transcriptional repressor function in flagellum biogenesis. Associates with the 5'-UTR of fljK mRNA and promotes its degradation.</text>
</comment>
<evidence type="ECO:0000313" key="6">
    <source>
        <dbReference type="Proteomes" id="UP000306441"/>
    </source>
</evidence>
<dbReference type="Pfam" id="PF07378">
    <property type="entry name" value="FlbT"/>
    <property type="match status" value="1"/>
</dbReference>
<accession>A0ABY2Q8F5</accession>
<evidence type="ECO:0000256" key="1">
    <source>
        <dbReference type="ARBA" id="ARBA00022491"/>
    </source>
</evidence>
<keyword evidence="5" id="KW-0282">Flagellum</keyword>
<dbReference type="Proteomes" id="UP000306441">
    <property type="component" value="Unassembled WGS sequence"/>
</dbReference>
<keyword evidence="5" id="KW-0966">Cell projection</keyword>
<proteinExistence type="inferred from homology"/>
<gene>
    <name evidence="4 5" type="primary">flbT</name>
    <name evidence="5" type="ORF">E6C48_09095</name>
</gene>
<name>A0ABY2Q8F5_9HYPH</name>
<evidence type="ECO:0000256" key="2">
    <source>
        <dbReference type="ARBA" id="ARBA00022795"/>
    </source>
</evidence>
<evidence type="ECO:0000256" key="4">
    <source>
        <dbReference type="HAMAP-Rule" id="MF_00783"/>
    </source>
</evidence>
<keyword evidence="2 4" id="KW-1005">Bacterial flagellum biogenesis</keyword>
<comment type="caution">
    <text evidence="5">The sequence shown here is derived from an EMBL/GenBank/DDBJ whole genome shotgun (WGS) entry which is preliminary data.</text>
</comment>
<dbReference type="PIRSF" id="PIRSF009533">
    <property type="entry name" value="FlbT"/>
    <property type="match status" value="1"/>
</dbReference>
<organism evidence="5 6">
    <name type="scientific">Ollibium composti</name>
    <dbReference type="NCBI Taxonomy" id="2675109"/>
    <lineage>
        <taxon>Bacteria</taxon>
        <taxon>Pseudomonadati</taxon>
        <taxon>Pseudomonadota</taxon>
        <taxon>Alphaproteobacteria</taxon>
        <taxon>Hyphomicrobiales</taxon>
        <taxon>Phyllobacteriaceae</taxon>
        <taxon>Ollibium</taxon>
    </lineage>
</organism>
<keyword evidence="6" id="KW-1185">Reference proteome</keyword>
<comment type="similarity">
    <text evidence="4">Belongs to the FlbT family.</text>
</comment>
<dbReference type="InterPro" id="IPR009967">
    <property type="entry name" value="Flagellum_FlbT"/>
</dbReference>
<keyword evidence="5" id="KW-0969">Cilium</keyword>
<reference evidence="5 6" key="1">
    <citation type="submission" date="2019-04" db="EMBL/GenBank/DDBJ databases">
        <title>Mesorhizobium composti sp. nov., isolated from compost.</title>
        <authorList>
            <person name="Lin S.-Y."/>
            <person name="Hameed A."/>
            <person name="Hsieh Y.-T."/>
            <person name="Young C.-C."/>
        </authorList>
    </citation>
    <scope>NUCLEOTIDE SEQUENCE [LARGE SCALE GENOMIC DNA]</scope>
    <source>
        <strain evidence="5 6">CC-YTH430</strain>
    </source>
</reference>
<dbReference type="EMBL" id="SSNY01000004">
    <property type="protein sequence ID" value="THF57892.1"/>
    <property type="molecule type" value="Genomic_DNA"/>
</dbReference>
<keyword evidence="1 4" id="KW-0678">Repressor</keyword>
<evidence type="ECO:0000256" key="3">
    <source>
        <dbReference type="ARBA" id="ARBA00022884"/>
    </source>
</evidence>
<protein>
    <recommendedName>
        <fullName evidence="4">Probable flagellum biosynthesis repressor protein FlbT</fullName>
    </recommendedName>
</protein>
<dbReference type="NCBIfam" id="NF001995">
    <property type="entry name" value="PRK00794.1-1"/>
    <property type="match status" value="1"/>
</dbReference>